<dbReference type="AlphaFoldDB" id="A0A392PBG1"/>
<accession>A0A392PBG1</accession>
<evidence type="ECO:0000313" key="1">
    <source>
        <dbReference type="EMBL" id="MCI08790.1"/>
    </source>
</evidence>
<dbReference type="Proteomes" id="UP000265520">
    <property type="component" value="Unassembled WGS sequence"/>
</dbReference>
<keyword evidence="2" id="KW-1185">Reference proteome</keyword>
<organism evidence="1 2">
    <name type="scientific">Trifolium medium</name>
    <dbReference type="NCBI Taxonomy" id="97028"/>
    <lineage>
        <taxon>Eukaryota</taxon>
        <taxon>Viridiplantae</taxon>
        <taxon>Streptophyta</taxon>
        <taxon>Embryophyta</taxon>
        <taxon>Tracheophyta</taxon>
        <taxon>Spermatophyta</taxon>
        <taxon>Magnoliopsida</taxon>
        <taxon>eudicotyledons</taxon>
        <taxon>Gunneridae</taxon>
        <taxon>Pentapetalae</taxon>
        <taxon>rosids</taxon>
        <taxon>fabids</taxon>
        <taxon>Fabales</taxon>
        <taxon>Fabaceae</taxon>
        <taxon>Papilionoideae</taxon>
        <taxon>50 kb inversion clade</taxon>
        <taxon>NPAAA clade</taxon>
        <taxon>Hologalegina</taxon>
        <taxon>IRL clade</taxon>
        <taxon>Trifolieae</taxon>
        <taxon>Trifolium</taxon>
    </lineage>
</organism>
<sequence>MTSEMASCFNVHEPIIQKIVVPEVPQIGIIDDECRDDGEEIVVGMQITRVVNDEEFDVTVQNELKVVKQLWADMAARNHLRHLFRGVRKKKEINKIFGNPKTRIALKKFYFHKSAVVLVAEPMN</sequence>
<proteinExistence type="predicted"/>
<comment type="caution">
    <text evidence="1">The sequence shown here is derived from an EMBL/GenBank/DDBJ whole genome shotgun (WGS) entry which is preliminary data.</text>
</comment>
<protein>
    <submittedName>
        <fullName evidence="1">Uncharacterized protein</fullName>
    </submittedName>
</protein>
<reference evidence="1 2" key="1">
    <citation type="journal article" date="2018" name="Front. Plant Sci.">
        <title>Red Clover (Trifolium pratense) and Zigzag Clover (T. medium) - A Picture of Genomic Similarities and Differences.</title>
        <authorList>
            <person name="Dluhosova J."/>
            <person name="Istvanek J."/>
            <person name="Nedelnik J."/>
            <person name="Repkova J."/>
        </authorList>
    </citation>
    <scope>NUCLEOTIDE SEQUENCE [LARGE SCALE GENOMIC DNA]</scope>
    <source>
        <strain evidence="2">cv. 10/8</strain>
        <tissue evidence="1">Leaf</tissue>
    </source>
</reference>
<evidence type="ECO:0000313" key="2">
    <source>
        <dbReference type="Proteomes" id="UP000265520"/>
    </source>
</evidence>
<name>A0A392PBG1_9FABA</name>
<dbReference type="EMBL" id="LXQA010070353">
    <property type="protein sequence ID" value="MCI08790.1"/>
    <property type="molecule type" value="Genomic_DNA"/>
</dbReference>